<dbReference type="RefSeq" id="XP_025409078.1">
    <property type="nucleotide sequence ID" value="XM_025553293.1"/>
</dbReference>
<dbReference type="AlphaFoldDB" id="A0A8B8FEA6"/>
<dbReference type="PANTHER" id="PTHR47326:SF1">
    <property type="entry name" value="HTH PSQ-TYPE DOMAIN-CONTAINING PROTEIN"/>
    <property type="match status" value="1"/>
</dbReference>
<accession>A0A8B8FEA6</accession>
<reference evidence="2" key="1">
    <citation type="submission" date="2025-08" db="UniProtKB">
        <authorList>
            <consortium name="RefSeq"/>
        </authorList>
    </citation>
    <scope>IDENTIFICATION</scope>
    <source>
        <tissue evidence="2">Whole body</tissue>
    </source>
</reference>
<dbReference type="GO" id="GO:0003676">
    <property type="term" value="F:nucleic acid binding"/>
    <property type="evidence" value="ECO:0007669"/>
    <property type="project" value="InterPro"/>
</dbReference>
<evidence type="ECO:0000313" key="1">
    <source>
        <dbReference type="Proteomes" id="UP000694846"/>
    </source>
</evidence>
<protein>
    <submittedName>
        <fullName evidence="2">Uncharacterized protein LOC112682632</fullName>
    </submittedName>
</protein>
<dbReference type="Pfam" id="PF13412">
    <property type="entry name" value="HTH_24"/>
    <property type="match status" value="1"/>
</dbReference>
<name>A0A8B8FEA6_9HEMI</name>
<organism evidence="1 2">
    <name type="scientific">Sipha flava</name>
    <name type="common">yellow sugarcane aphid</name>
    <dbReference type="NCBI Taxonomy" id="143950"/>
    <lineage>
        <taxon>Eukaryota</taxon>
        <taxon>Metazoa</taxon>
        <taxon>Ecdysozoa</taxon>
        <taxon>Arthropoda</taxon>
        <taxon>Hexapoda</taxon>
        <taxon>Insecta</taxon>
        <taxon>Pterygota</taxon>
        <taxon>Neoptera</taxon>
        <taxon>Paraneoptera</taxon>
        <taxon>Hemiptera</taxon>
        <taxon>Sternorrhyncha</taxon>
        <taxon>Aphidomorpha</taxon>
        <taxon>Aphidoidea</taxon>
        <taxon>Aphididae</taxon>
        <taxon>Sipha</taxon>
    </lineage>
</organism>
<dbReference type="Gene3D" id="3.30.420.10">
    <property type="entry name" value="Ribonuclease H-like superfamily/Ribonuclease H"/>
    <property type="match status" value="1"/>
</dbReference>
<dbReference type="PANTHER" id="PTHR47326">
    <property type="entry name" value="TRANSPOSABLE ELEMENT TC3 TRANSPOSASE-LIKE PROTEIN"/>
    <property type="match status" value="1"/>
</dbReference>
<sequence>MFDDDTELQVLAYIRANPRSSIRHVAREIGVSYGYVQKILKKHKMHPYKINFVQHLRAGDSIRRSDESKCTNNGIMNKQNHLYWDDTNPHWSRETNFQTIWGINVWCGLVGGKLIGSFFYDGTLNGRRYLNF</sequence>
<gene>
    <name evidence="2" type="primary">LOC112682632</name>
</gene>
<dbReference type="Proteomes" id="UP000694846">
    <property type="component" value="Unplaced"/>
</dbReference>
<dbReference type="GeneID" id="112682632"/>
<dbReference type="OrthoDB" id="6628920at2759"/>
<evidence type="ECO:0000313" key="2">
    <source>
        <dbReference type="RefSeq" id="XP_025409078.1"/>
    </source>
</evidence>
<dbReference type="InterPro" id="IPR036397">
    <property type="entry name" value="RNaseH_sf"/>
</dbReference>
<keyword evidence="1" id="KW-1185">Reference proteome</keyword>
<proteinExistence type="predicted"/>